<evidence type="ECO:0000313" key="2">
    <source>
        <dbReference type="Proteomes" id="UP000316360"/>
    </source>
</evidence>
<dbReference type="Proteomes" id="UP000316360">
    <property type="component" value="Unassembled WGS sequence"/>
</dbReference>
<protein>
    <submittedName>
        <fullName evidence="1">Uncharacterized protein</fullName>
    </submittedName>
</protein>
<name>A0A523RP50_UNCAE</name>
<comment type="caution">
    <text evidence="1">The sequence shown here is derived from an EMBL/GenBank/DDBJ whole genome shotgun (WGS) entry which is preliminary data.</text>
</comment>
<gene>
    <name evidence="1" type="ORF">E3J84_07360</name>
</gene>
<evidence type="ECO:0000313" key="1">
    <source>
        <dbReference type="EMBL" id="TET07538.1"/>
    </source>
</evidence>
<dbReference type="AlphaFoldDB" id="A0A523RP50"/>
<organism evidence="1 2">
    <name type="scientific">Aerophobetes bacterium</name>
    <dbReference type="NCBI Taxonomy" id="2030807"/>
    <lineage>
        <taxon>Bacteria</taxon>
        <taxon>Candidatus Aerophobota</taxon>
    </lineage>
</organism>
<accession>A0A523RP50</accession>
<sequence>MGELYPVRRLSKRSWFLGKISPFPHKEKELGPLRTWGNGFFPGLPPALSERILQGSNVELWFSEEVGDLSICLYR</sequence>
<reference evidence="1 2" key="1">
    <citation type="submission" date="2019-03" db="EMBL/GenBank/DDBJ databases">
        <title>Metabolic potential of uncultured bacteria and archaea associated with petroleum seepage in deep-sea sediments.</title>
        <authorList>
            <person name="Dong X."/>
            <person name="Hubert C."/>
        </authorList>
    </citation>
    <scope>NUCLEOTIDE SEQUENCE [LARGE SCALE GENOMIC DNA]</scope>
    <source>
        <strain evidence="1">E44_bin7</strain>
    </source>
</reference>
<proteinExistence type="predicted"/>
<dbReference type="EMBL" id="SOKJ01000419">
    <property type="protein sequence ID" value="TET07538.1"/>
    <property type="molecule type" value="Genomic_DNA"/>
</dbReference>